<dbReference type="AlphaFoldDB" id="A8RSS8"/>
<reference evidence="1 2" key="2">
    <citation type="submission" date="2007-09" db="EMBL/GenBank/DDBJ databases">
        <title>Draft genome sequence of Clostridium bolteae (ATCC BAA-613).</title>
        <authorList>
            <person name="Sudarsanam P."/>
            <person name="Ley R."/>
            <person name="Guruge J."/>
            <person name="Turnbaugh P.J."/>
            <person name="Mahowald M."/>
            <person name="Liep D."/>
            <person name="Gordon J."/>
        </authorList>
    </citation>
    <scope>NUCLEOTIDE SEQUENCE [LARGE SCALE GENOMIC DNA]</scope>
    <source>
        <strain evidence="2">ATCC BAA-613 / DSM 15670 / CCUG 46953 / JCM 12243 / WAL 16351</strain>
    </source>
</reference>
<dbReference type="HOGENOM" id="CLU_3287300_0_0_9"/>
<evidence type="ECO:0000313" key="2">
    <source>
        <dbReference type="Proteomes" id="UP000005396"/>
    </source>
</evidence>
<dbReference type="PaxDb" id="411902-CLOBOL_03427"/>
<comment type="caution">
    <text evidence="1">The sequence shown here is derived from an EMBL/GenBank/DDBJ whole genome shotgun (WGS) entry which is preliminary data.</text>
</comment>
<sequence>MIFQTYWNTYQMSQDNEEVKRHLKGKKIPFKCLFIFSLIL</sequence>
<gene>
    <name evidence="1" type="ORF">CLOBOL_03427</name>
</gene>
<name>A8RSS8_ENTBW</name>
<accession>A8RSS8</accession>
<protein>
    <submittedName>
        <fullName evidence="1">Uncharacterized protein</fullName>
    </submittedName>
</protein>
<dbReference type="Proteomes" id="UP000005396">
    <property type="component" value="Unassembled WGS sequence"/>
</dbReference>
<organism evidence="1 2">
    <name type="scientific">Enterocloster bolteae (strain ATCC BAA-613 / DSM 15670 / CCUG 46953 / JCM 12243 / WAL 16351)</name>
    <name type="common">Clostridium bolteae</name>
    <dbReference type="NCBI Taxonomy" id="411902"/>
    <lineage>
        <taxon>Bacteria</taxon>
        <taxon>Bacillati</taxon>
        <taxon>Bacillota</taxon>
        <taxon>Clostridia</taxon>
        <taxon>Lachnospirales</taxon>
        <taxon>Lachnospiraceae</taxon>
        <taxon>Enterocloster</taxon>
    </lineage>
</organism>
<reference evidence="1 2" key="1">
    <citation type="submission" date="2007-08" db="EMBL/GenBank/DDBJ databases">
        <authorList>
            <person name="Fulton L."/>
            <person name="Clifton S."/>
            <person name="Fulton B."/>
            <person name="Xu J."/>
            <person name="Minx P."/>
            <person name="Pepin K.H."/>
            <person name="Johnson M."/>
            <person name="Thiruvilangam P."/>
            <person name="Bhonagiri V."/>
            <person name="Nash W.E."/>
            <person name="Mardis E.R."/>
            <person name="Wilson R.K."/>
        </authorList>
    </citation>
    <scope>NUCLEOTIDE SEQUENCE [LARGE SCALE GENOMIC DNA]</scope>
    <source>
        <strain evidence="2">ATCC BAA-613 / DSM 15670 / CCUG 46953 / JCM 12243 / WAL 16351</strain>
    </source>
</reference>
<dbReference type="EMBL" id="ABCC02000030">
    <property type="protein sequence ID" value="EDP16275.1"/>
    <property type="molecule type" value="Genomic_DNA"/>
</dbReference>
<evidence type="ECO:0000313" key="1">
    <source>
        <dbReference type="EMBL" id="EDP16275.1"/>
    </source>
</evidence>
<proteinExistence type="predicted"/>